<name>A0A5M9ZB71_9BIFI</name>
<evidence type="ECO:0000313" key="2">
    <source>
        <dbReference type="EMBL" id="KAA8815595.1"/>
    </source>
</evidence>
<protein>
    <submittedName>
        <fullName evidence="2">Uncharacterized protein</fullName>
    </submittedName>
</protein>
<accession>A0A5M9ZB71</accession>
<feature type="region of interest" description="Disordered" evidence="1">
    <location>
        <begin position="43"/>
        <end position="71"/>
    </location>
</feature>
<dbReference type="Proteomes" id="UP000326060">
    <property type="component" value="Unassembled WGS sequence"/>
</dbReference>
<sequence length="204" mass="21770">MYHSKHVLSILLTVVMLLLPARYAFGDDISQIELSPQELESATVADPSGADPSSVMPLSKDSEPLTIPGGKGTLTSNAWRSSSYTVSGNTLKWDYQVSAVYSGNRKVSKIRTTWKGSASLRNSASINLGISSSGGSAGAGGGWQYVSTVAKYWENNNGAKEASYRSNMVVAPARDYRSDTISIVNTARVQLSGDKKSYEISASC</sequence>
<dbReference type="EMBL" id="RZJP01000004">
    <property type="protein sequence ID" value="KAA8815595.1"/>
    <property type="molecule type" value="Genomic_DNA"/>
</dbReference>
<comment type="caution">
    <text evidence="2">The sequence shown here is derived from an EMBL/GenBank/DDBJ whole genome shotgun (WGS) entry which is preliminary data.</text>
</comment>
<dbReference type="AlphaFoldDB" id="A0A5M9ZB71"/>
<evidence type="ECO:0000313" key="3">
    <source>
        <dbReference type="Proteomes" id="UP000326060"/>
    </source>
</evidence>
<evidence type="ECO:0000256" key="1">
    <source>
        <dbReference type="SAM" id="MobiDB-lite"/>
    </source>
</evidence>
<reference evidence="2 3" key="1">
    <citation type="journal article" date="2019" name="Syst. Appl. Microbiol.">
        <title>Characterization of Bifidobacterium species in feaces of the Egyptian fruit bat: Description of B. vespertilionis sp. nov. and B. rousetti sp. nov.</title>
        <authorList>
            <person name="Modesto M."/>
            <person name="Satti M."/>
            <person name="Watanabe K."/>
            <person name="Puglisi E."/>
            <person name="Morelli L."/>
            <person name="Huang C.-H."/>
            <person name="Liou J.-S."/>
            <person name="Miyashita M."/>
            <person name="Tamura T."/>
            <person name="Saito S."/>
            <person name="Mori K."/>
            <person name="Huang L."/>
            <person name="Sciavilla P."/>
            <person name="Sandri C."/>
            <person name="Spiezio C."/>
            <person name="Vitali F."/>
            <person name="Cavalieri D."/>
            <person name="Perpetuini G."/>
            <person name="Tofalo R."/>
            <person name="Bonetti A."/>
            <person name="Arita M."/>
            <person name="Mattarelli P."/>
        </authorList>
    </citation>
    <scope>NUCLEOTIDE SEQUENCE [LARGE SCALE GENOMIC DNA]</scope>
    <source>
        <strain evidence="2 3">RST27</strain>
    </source>
</reference>
<gene>
    <name evidence="2" type="ORF">EMB92_09270</name>
</gene>
<organism evidence="2 3">
    <name type="scientific">Bifidobacterium callitrichos</name>
    <dbReference type="NCBI Taxonomy" id="762209"/>
    <lineage>
        <taxon>Bacteria</taxon>
        <taxon>Bacillati</taxon>
        <taxon>Actinomycetota</taxon>
        <taxon>Actinomycetes</taxon>
        <taxon>Bifidobacteriales</taxon>
        <taxon>Bifidobacteriaceae</taxon>
        <taxon>Bifidobacterium</taxon>
    </lineage>
</organism>
<proteinExistence type="predicted"/>